<dbReference type="InterPro" id="IPR039420">
    <property type="entry name" value="WalR-like"/>
</dbReference>
<name>A0A9E7C1H4_9ACTN</name>
<feature type="modified residue" description="4-aspartylphosphate" evidence="6">
    <location>
        <position position="57"/>
    </location>
</feature>
<keyword evidence="1 6" id="KW-0597">Phosphoprotein</keyword>
<dbReference type="SMART" id="SM00448">
    <property type="entry name" value="REC"/>
    <property type="match status" value="1"/>
</dbReference>
<dbReference type="GO" id="GO:0000156">
    <property type="term" value="F:phosphorelay response regulator activity"/>
    <property type="evidence" value="ECO:0007669"/>
    <property type="project" value="TreeGrafter"/>
</dbReference>
<dbReference type="KEGG" id="sbae:DSM104329_03098"/>
<dbReference type="Pfam" id="PF00486">
    <property type="entry name" value="Trans_reg_C"/>
    <property type="match status" value="1"/>
</dbReference>
<dbReference type="GO" id="GO:0032993">
    <property type="term" value="C:protein-DNA complex"/>
    <property type="evidence" value="ECO:0007669"/>
    <property type="project" value="TreeGrafter"/>
</dbReference>
<proteinExistence type="predicted"/>
<evidence type="ECO:0000259" key="9">
    <source>
        <dbReference type="PROSITE" id="PS51755"/>
    </source>
</evidence>
<evidence type="ECO:0000259" key="8">
    <source>
        <dbReference type="PROSITE" id="PS50110"/>
    </source>
</evidence>
<dbReference type="EMBL" id="CP087164">
    <property type="protein sequence ID" value="UGS36689.1"/>
    <property type="molecule type" value="Genomic_DNA"/>
</dbReference>
<dbReference type="PROSITE" id="PS50110">
    <property type="entry name" value="RESPONSE_REGULATORY"/>
    <property type="match status" value="1"/>
</dbReference>
<feature type="domain" description="Response regulatory" evidence="8">
    <location>
        <begin position="8"/>
        <end position="121"/>
    </location>
</feature>
<keyword evidence="5" id="KW-0804">Transcription</keyword>
<dbReference type="FunFam" id="3.40.50.2300:FF:000001">
    <property type="entry name" value="DNA-binding response regulator PhoB"/>
    <property type="match status" value="1"/>
</dbReference>
<organism evidence="10 11">
    <name type="scientific">Capillimicrobium parvum</name>
    <dbReference type="NCBI Taxonomy" id="2884022"/>
    <lineage>
        <taxon>Bacteria</taxon>
        <taxon>Bacillati</taxon>
        <taxon>Actinomycetota</taxon>
        <taxon>Thermoleophilia</taxon>
        <taxon>Solirubrobacterales</taxon>
        <taxon>Capillimicrobiaceae</taxon>
        <taxon>Capillimicrobium</taxon>
    </lineage>
</organism>
<dbReference type="Gene3D" id="3.40.50.2300">
    <property type="match status" value="1"/>
</dbReference>
<accession>A0A9E7C1H4</accession>
<evidence type="ECO:0000313" key="10">
    <source>
        <dbReference type="EMBL" id="UGS36689.1"/>
    </source>
</evidence>
<sequence length="227" mass="25924">MVEGRSPRVLVVEDDEDIALALQRSLRLEGYDVRIARDGEVALDDYRQFLPDLVLLDLGLPKLDGIEVAQRLRSDGDVPILMLTARDAVESRVEGLDSGADDYLVKPFERQELLARMRSLLRRRPPRGEANLAVGDLLLNPDTHEVHRGERSIELTQREFELLEFLMRNERIVVSRQRLLDEVWGYDPFSTTNTIEVFVSNLRRKLEAGGEPRLLHTIRGAGYVLRA</sequence>
<dbReference type="PANTHER" id="PTHR48111:SF22">
    <property type="entry name" value="REGULATOR OF RPOS"/>
    <property type="match status" value="1"/>
</dbReference>
<dbReference type="GO" id="GO:0000976">
    <property type="term" value="F:transcription cis-regulatory region binding"/>
    <property type="evidence" value="ECO:0007669"/>
    <property type="project" value="TreeGrafter"/>
</dbReference>
<evidence type="ECO:0000256" key="5">
    <source>
        <dbReference type="ARBA" id="ARBA00023163"/>
    </source>
</evidence>
<dbReference type="PROSITE" id="PS51755">
    <property type="entry name" value="OMPR_PHOB"/>
    <property type="match status" value="1"/>
</dbReference>
<evidence type="ECO:0000256" key="7">
    <source>
        <dbReference type="PROSITE-ProRule" id="PRU01091"/>
    </source>
</evidence>
<feature type="DNA-binding region" description="OmpR/PhoB-type" evidence="7">
    <location>
        <begin position="129"/>
        <end position="227"/>
    </location>
</feature>
<dbReference type="Gene3D" id="6.10.250.690">
    <property type="match status" value="1"/>
</dbReference>
<keyword evidence="11" id="KW-1185">Reference proteome</keyword>
<dbReference type="InterPro" id="IPR011006">
    <property type="entry name" value="CheY-like_superfamily"/>
</dbReference>
<dbReference type="Proteomes" id="UP001162834">
    <property type="component" value="Chromosome"/>
</dbReference>
<dbReference type="Gene3D" id="1.10.10.10">
    <property type="entry name" value="Winged helix-like DNA-binding domain superfamily/Winged helix DNA-binding domain"/>
    <property type="match status" value="1"/>
</dbReference>
<dbReference type="RefSeq" id="WP_259310756.1">
    <property type="nucleotide sequence ID" value="NZ_CP087164.1"/>
</dbReference>
<dbReference type="SUPFAM" id="SSF52172">
    <property type="entry name" value="CheY-like"/>
    <property type="match status" value="1"/>
</dbReference>
<dbReference type="CDD" id="cd17574">
    <property type="entry name" value="REC_OmpR"/>
    <property type="match status" value="1"/>
</dbReference>
<evidence type="ECO:0000256" key="2">
    <source>
        <dbReference type="ARBA" id="ARBA00023012"/>
    </source>
</evidence>
<dbReference type="FunFam" id="1.10.10.10:FF:000005">
    <property type="entry name" value="Two-component system response regulator"/>
    <property type="match status" value="1"/>
</dbReference>
<evidence type="ECO:0000256" key="1">
    <source>
        <dbReference type="ARBA" id="ARBA00022553"/>
    </source>
</evidence>
<dbReference type="SMART" id="SM00862">
    <property type="entry name" value="Trans_reg_C"/>
    <property type="match status" value="1"/>
</dbReference>
<dbReference type="InterPro" id="IPR001789">
    <property type="entry name" value="Sig_transdc_resp-reg_receiver"/>
</dbReference>
<gene>
    <name evidence="10" type="primary">mprA_3</name>
    <name evidence="10" type="ORF">DSM104329_03098</name>
</gene>
<evidence type="ECO:0000313" key="11">
    <source>
        <dbReference type="Proteomes" id="UP001162834"/>
    </source>
</evidence>
<evidence type="ECO:0000256" key="4">
    <source>
        <dbReference type="ARBA" id="ARBA00023125"/>
    </source>
</evidence>
<feature type="domain" description="OmpR/PhoB-type" evidence="9">
    <location>
        <begin position="129"/>
        <end position="227"/>
    </location>
</feature>
<dbReference type="PANTHER" id="PTHR48111">
    <property type="entry name" value="REGULATOR OF RPOS"/>
    <property type="match status" value="1"/>
</dbReference>
<dbReference type="CDD" id="cd00383">
    <property type="entry name" value="trans_reg_C"/>
    <property type="match status" value="1"/>
</dbReference>
<keyword evidence="3" id="KW-0805">Transcription regulation</keyword>
<dbReference type="GO" id="GO:0006355">
    <property type="term" value="P:regulation of DNA-templated transcription"/>
    <property type="evidence" value="ECO:0007669"/>
    <property type="project" value="InterPro"/>
</dbReference>
<evidence type="ECO:0000256" key="3">
    <source>
        <dbReference type="ARBA" id="ARBA00023015"/>
    </source>
</evidence>
<keyword evidence="4 7" id="KW-0238">DNA-binding</keyword>
<dbReference type="Pfam" id="PF00072">
    <property type="entry name" value="Response_reg"/>
    <property type="match status" value="1"/>
</dbReference>
<reference evidence="10" key="1">
    <citation type="journal article" date="2022" name="Int. J. Syst. Evol. Microbiol.">
        <title>Pseudomonas aegrilactucae sp. nov. and Pseudomonas morbosilactucae sp. nov., pathogens causing bacterial rot of lettuce in Japan.</title>
        <authorList>
            <person name="Sawada H."/>
            <person name="Fujikawa T."/>
            <person name="Satou M."/>
        </authorList>
    </citation>
    <scope>NUCLEOTIDE SEQUENCE</scope>
    <source>
        <strain evidence="10">0166_1</strain>
    </source>
</reference>
<dbReference type="GO" id="GO:0005829">
    <property type="term" value="C:cytosol"/>
    <property type="evidence" value="ECO:0007669"/>
    <property type="project" value="TreeGrafter"/>
</dbReference>
<dbReference type="InterPro" id="IPR001867">
    <property type="entry name" value="OmpR/PhoB-type_DNA-bd"/>
</dbReference>
<evidence type="ECO:0000256" key="6">
    <source>
        <dbReference type="PROSITE-ProRule" id="PRU00169"/>
    </source>
</evidence>
<keyword evidence="2" id="KW-0902">Two-component regulatory system</keyword>
<protein>
    <submittedName>
        <fullName evidence="10">Response regulator MprA</fullName>
    </submittedName>
</protein>
<dbReference type="InterPro" id="IPR036388">
    <property type="entry name" value="WH-like_DNA-bd_sf"/>
</dbReference>
<dbReference type="AlphaFoldDB" id="A0A9E7C1H4"/>